<keyword evidence="3" id="KW-1185">Reference proteome</keyword>
<feature type="chain" id="PRO_5032294383" description="DUF411 domain-containing protein" evidence="1">
    <location>
        <begin position="30"/>
        <end position="157"/>
    </location>
</feature>
<dbReference type="RefSeq" id="WP_183769329.1">
    <property type="nucleotide sequence ID" value="NZ_JACIDK010000001.1"/>
</dbReference>
<dbReference type="Pfam" id="PF04214">
    <property type="entry name" value="DUF411"/>
    <property type="match status" value="1"/>
</dbReference>
<dbReference type="InterPro" id="IPR036249">
    <property type="entry name" value="Thioredoxin-like_sf"/>
</dbReference>
<name>A0A839ZSV4_9CAUL</name>
<evidence type="ECO:0000313" key="2">
    <source>
        <dbReference type="EMBL" id="MBB3889306.1"/>
    </source>
</evidence>
<evidence type="ECO:0008006" key="4">
    <source>
        <dbReference type="Google" id="ProtNLM"/>
    </source>
</evidence>
<evidence type="ECO:0000256" key="1">
    <source>
        <dbReference type="SAM" id="SignalP"/>
    </source>
</evidence>
<sequence length="157" mass="16744">MSSSNPAPDRRRLLLAAPALLLMAGCAQAAPPLDLVVYKTPWCGCCKGWITHMTRAGFKPTVHEVEDLTPIREKHGVPFNLSSCHTGLIGGYAVEGHVPPADVLRLLKERPKAIGLTVPGMPIGSPGMESPNGATEAYATLLLLDRSGKTRVFARHG</sequence>
<dbReference type="EMBL" id="JACIDK010000001">
    <property type="protein sequence ID" value="MBB3889306.1"/>
    <property type="molecule type" value="Genomic_DNA"/>
</dbReference>
<comment type="caution">
    <text evidence="2">The sequence shown here is derived from an EMBL/GenBank/DDBJ whole genome shotgun (WGS) entry which is preliminary data.</text>
</comment>
<proteinExistence type="predicted"/>
<dbReference type="AlphaFoldDB" id="A0A839ZSV4"/>
<dbReference type="SUPFAM" id="SSF52833">
    <property type="entry name" value="Thioredoxin-like"/>
    <property type="match status" value="1"/>
</dbReference>
<feature type="signal peptide" evidence="1">
    <location>
        <begin position="1"/>
        <end position="29"/>
    </location>
</feature>
<protein>
    <recommendedName>
        <fullName evidence="4">DUF411 domain-containing protein</fullName>
    </recommendedName>
</protein>
<keyword evidence="1" id="KW-0732">Signal</keyword>
<gene>
    <name evidence="2" type="ORF">GGQ61_000003</name>
</gene>
<evidence type="ECO:0000313" key="3">
    <source>
        <dbReference type="Proteomes" id="UP000530564"/>
    </source>
</evidence>
<reference evidence="2 3" key="1">
    <citation type="submission" date="2020-08" db="EMBL/GenBank/DDBJ databases">
        <title>Genomic Encyclopedia of Type Strains, Phase IV (KMG-IV): sequencing the most valuable type-strain genomes for metagenomic binning, comparative biology and taxonomic classification.</title>
        <authorList>
            <person name="Goeker M."/>
        </authorList>
    </citation>
    <scope>NUCLEOTIDE SEQUENCE [LARGE SCALE GENOMIC DNA]</scope>
    <source>
        <strain evidence="2 3">DSM 21793</strain>
    </source>
</reference>
<accession>A0A839ZSV4</accession>
<organism evidence="2 3">
    <name type="scientific">Phenylobacterium haematophilum</name>
    <dbReference type="NCBI Taxonomy" id="98513"/>
    <lineage>
        <taxon>Bacteria</taxon>
        <taxon>Pseudomonadati</taxon>
        <taxon>Pseudomonadota</taxon>
        <taxon>Alphaproteobacteria</taxon>
        <taxon>Caulobacterales</taxon>
        <taxon>Caulobacteraceae</taxon>
        <taxon>Phenylobacterium</taxon>
    </lineage>
</organism>
<dbReference type="InterPro" id="IPR007332">
    <property type="entry name" value="DUF411"/>
</dbReference>
<dbReference type="Proteomes" id="UP000530564">
    <property type="component" value="Unassembled WGS sequence"/>
</dbReference>